<organism evidence="2 3">
    <name type="scientific">Podospora appendiculata</name>
    <dbReference type="NCBI Taxonomy" id="314037"/>
    <lineage>
        <taxon>Eukaryota</taxon>
        <taxon>Fungi</taxon>
        <taxon>Dikarya</taxon>
        <taxon>Ascomycota</taxon>
        <taxon>Pezizomycotina</taxon>
        <taxon>Sordariomycetes</taxon>
        <taxon>Sordariomycetidae</taxon>
        <taxon>Sordariales</taxon>
        <taxon>Podosporaceae</taxon>
        <taxon>Podospora</taxon>
    </lineage>
</organism>
<evidence type="ECO:0000313" key="3">
    <source>
        <dbReference type="Proteomes" id="UP001270362"/>
    </source>
</evidence>
<comment type="caution">
    <text evidence="2">The sequence shown here is derived from an EMBL/GenBank/DDBJ whole genome shotgun (WGS) entry which is preliminary data.</text>
</comment>
<dbReference type="EMBL" id="JAULSO010000005">
    <property type="protein sequence ID" value="KAK3682209.1"/>
    <property type="molecule type" value="Genomic_DNA"/>
</dbReference>
<dbReference type="SUPFAM" id="SSF75304">
    <property type="entry name" value="Amidase signature (AS) enzymes"/>
    <property type="match status" value="1"/>
</dbReference>
<protein>
    <submittedName>
        <fullName evidence="2">Amidase signature domain-containing protein</fullName>
    </submittedName>
</protein>
<dbReference type="Gene3D" id="3.90.1300.10">
    <property type="entry name" value="Amidase signature (AS) domain"/>
    <property type="match status" value="1"/>
</dbReference>
<keyword evidence="3" id="KW-1185">Reference proteome</keyword>
<proteinExistence type="predicted"/>
<gene>
    <name evidence="2" type="ORF">B0T22DRAFT_444445</name>
</gene>
<dbReference type="InterPro" id="IPR023631">
    <property type="entry name" value="Amidase_dom"/>
</dbReference>
<dbReference type="Pfam" id="PF01425">
    <property type="entry name" value="Amidase"/>
    <property type="match status" value="1"/>
</dbReference>
<feature type="domain" description="Amidase" evidence="1">
    <location>
        <begin position="220"/>
        <end position="367"/>
    </location>
</feature>
<accession>A0AAE0X0B3</accession>
<dbReference type="Proteomes" id="UP001270362">
    <property type="component" value="Unassembled WGS sequence"/>
</dbReference>
<reference evidence="2" key="1">
    <citation type="journal article" date="2023" name="Mol. Phylogenet. Evol.">
        <title>Genome-scale phylogeny and comparative genomics of the fungal order Sordariales.</title>
        <authorList>
            <person name="Hensen N."/>
            <person name="Bonometti L."/>
            <person name="Westerberg I."/>
            <person name="Brannstrom I.O."/>
            <person name="Guillou S."/>
            <person name="Cros-Aarteil S."/>
            <person name="Calhoun S."/>
            <person name="Haridas S."/>
            <person name="Kuo A."/>
            <person name="Mondo S."/>
            <person name="Pangilinan J."/>
            <person name="Riley R."/>
            <person name="LaButti K."/>
            <person name="Andreopoulos B."/>
            <person name="Lipzen A."/>
            <person name="Chen C."/>
            <person name="Yan M."/>
            <person name="Daum C."/>
            <person name="Ng V."/>
            <person name="Clum A."/>
            <person name="Steindorff A."/>
            <person name="Ohm R.A."/>
            <person name="Martin F."/>
            <person name="Silar P."/>
            <person name="Natvig D.O."/>
            <person name="Lalanne C."/>
            <person name="Gautier V."/>
            <person name="Ament-Velasquez S.L."/>
            <person name="Kruys A."/>
            <person name="Hutchinson M.I."/>
            <person name="Powell A.J."/>
            <person name="Barry K."/>
            <person name="Miller A.N."/>
            <person name="Grigoriev I.V."/>
            <person name="Debuchy R."/>
            <person name="Gladieux P."/>
            <person name="Hiltunen Thoren M."/>
            <person name="Johannesson H."/>
        </authorList>
    </citation>
    <scope>NUCLEOTIDE SEQUENCE</scope>
    <source>
        <strain evidence="2">CBS 314.62</strain>
    </source>
</reference>
<dbReference type="AlphaFoldDB" id="A0AAE0X0B3"/>
<dbReference type="PANTHER" id="PTHR46310">
    <property type="entry name" value="AMIDASE 1"/>
    <property type="match status" value="1"/>
</dbReference>
<evidence type="ECO:0000313" key="2">
    <source>
        <dbReference type="EMBL" id="KAK3682209.1"/>
    </source>
</evidence>
<reference evidence="2" key="2">
    <citation type="submission" date="2023-06" db="EMBL/GenBank/DDBJ databases">
        <authorList>
            <consortium name="Lawrence Berkeley National Laboratory"/>
            <person name="Haridas S."/>
            <person name="Hensen N."/>
            <person name="Bonometti L."/>
            <person name="Westerberg I."/>
            <person name="Brannstrom I.O."/>
            <person name="Guillou S."/>
            <person name="Cros-Aarteil S."/>
            <person name="Calhoun S."/>
            <person name="Kuo A."/>
            <person name="Mondo S."/>
            <person name="Pangilinan J."/>
            <person name="Riley R."/>
            <person name="Labutti K."/>
            <person name="Andreopoulos B."/>
            <person name="Lipzen A."/>
            <person name="Chen C."/>
            <person name="Yanf M."/>
            <person name="Daum C."/>
            <person name="Ng V."/>
            <person name="Clum A."/>
            <person name="Steindorff A."/>
            <person name="Ohm R."/>
            <person name="Martin F."/>
            <person name="Silar P."/>
            <person name="Natvig D."/>
            <person name="Lalanne C."/>
            <person name="Gautier V."/>
            <person name="Ament-Velasquez S.L."/>
            <person name="Kruys A."/>
            <person name="Hutchinson M.I."/>
            <person name="Powell A.J."/>
            <person name="Barry K."/>
            <person name="Miller A.N."/>
            <person name="Grigoriev I.V."/>
            <person name="Debuchy R."/>
            <person name="Gladieux P."/>
            <person name="Thoren M.H."/>
            <person name="Johannesson H."/>
        </authorList>
    </citation>
    <scope>NUCLEOTIDE SEQUENCE</scope>
    <source>
        <strain evidence="2">CBS 314.62</strain>
    </source>
</reference>
<sequence length="644" mass="72692">MEEDIAEEHISEEIQSPEADYAVEYQPREFFMIHDEQFYTDLAHEIPVSPMIDESVERPVRAFDGNDPDLDPWLRSLATVFCADWAYDITTEWLVDIVHRWSTTDDVFRPKFLATVYFNIRFRCGISIEELNRVVPEEWCTRSIKILEPDRPGNLAPVAQGPFEVIRENCLAQVYRVHPDVHQAFVIPTIRNKERGFRIPRIEPAGIPVPSRIPFGRPSNQLPLAGKRVVVSDNIELMGIRPGTGTGALELNDPSDYTAPLVWRLMQAGATVIGRTKIAPKVVSGHAWHSFAGYQAPINPRGDGLQDPSGRNAGGATACSAYGWVDIALGTNTTGDVINPAIAHGLFGFRLSSDRVNMEGFDTVSQSAHDAATVIWVLDVDKPRSQKGSFLGEGATLWYAQQSFETCWSTWYNEVSNDFAEDLKQRFKMKKSVVSIEDQFGETEGQSLAFCLSTTPTGIEAYETSHITRRLTQKYMEQIEELPVSPIMKERLQDLYEVAFRVGVQGKKIYAEARRRKEQLKDWMKSKIFTNSARLHYFQNILVTPTGFRLHRYRDNTEHNETCPKCQAFFEGAHGRSWDTILAAKSSDESILVAVLAGLPILNIPIGETEYMSHVTDDWVPVPTLTWACVGWWPTFCEVHPDGS</sequence>
<dbReference type="InterPro" id="IPR036928">
    <property type="entry name" value="AS_sf"/>
</dbReference>
<dbReference type="PANTHER" id="PTHR46310:SF7">
    <property type="entry name" value="AMIDASE 1"/>
    <property type="match status" value="1"/>
</dbReference>
<name>A0AAE0X0B3_9PEZI</name>
<evidence type="ECO:0000259" key="1">
    <source>
        <dbReference type="Pfam" id="PF01425"/>
    </source>
</evidence>